<evidence type="ECO:0000313" key="5">
    <source>
        <dbReference type="EMBL" id="GAQ05350.1"/>
    </source>
</evidence>
<comment type="caution">
    <text evidence="5">The sequence shown here is derived from an EMBL/GenBank/DDBJ whole genome shotgun (WGS) entry which is preliminary data.</text>
</comment>
<dbReference type="PANTHER" id="PTHR36681">
    <property type="entry name" value="NUCLEAR GTPASE, GERMINAL CENTER-ASSOCIATED, TANDEM DUPLICATE 3"/>
    <property type="match status" value="1"/>
</dbReference>
<sequence length="1536" mass="172684">MLSSPSFSGMEAHTIAFHRNVKSQTPDELSNPKVFWVGVLHDDKTPDNADYEADVLWIRCRGHTKFEDIRKQYLLRASHNEPIVFRHNGVIVASMNTIAELDTFGDRVIAVEAIMDSDLTSRTSPARRDPLEPLCNLAPANVGSLKSDTSIKPEPQDWSFNNENRVPSPKPPNARGITKLESPARLLGAKEPTQGHNTLPAGSQDYLTECAMRGFVHERLTEILPSCVDAGYCPERHQREFVQDWNILPADARERYGNRALLFTRAHSAPTSQLLAELREFTTHSAGFYQYIFAYRPKFKAYEKHFDSDLAFKLMKQDWDRLNKWNQNMWIELGRQIRDTFSTTASSSTLTQDSSTVNLLPQIAPVNASATANRPEPKVLQQLSLQNLFADSTPQLLEAAVQQGVRLLEDLKEPLGRVAVEDASQWLQAIEKVQSQAAQPKTIVGVVGNTGAGKSSIINAMLDEERLVPTNCMRACTAVVTEISYNSSDDPYRADIEFITREDWEKELRVLFHDLFDGSGNVSREASNEESEAGVAYAKIKAVYPKFTREMLQKSSVEQLMRHPSVQNVLGSKREIAESDSLRFYKKLQFFVDSKEKTTGEKDKDKKPARDLEFWPLIKVVRLYVKAEALSTGAVIVDLPGVHDSNAARSAVAEGYMKQCTGLWIVAPITRAVDDKAAKSLLGDTFKRQLKMDGGFNTVTFICSKTDDISLIECQESLGLEEEMGAHWAKSDELAKERRVLKQQLEEMKETKAMYTASADEVDEVLEVWEALKDEIEEGKTVFAPRENSTSKKRKRNSSNENSGRRKKARTPNTDADSEYVDSDQDSKNSDDQADDEDDQPEESRGPLGKEQITEKISDLKMTKKEIRRQKQDLETQIKDVRKKISDINEAYAKIEAEMRAIAISGRNEYSRGAIQQDFAAGVKELDQELAEEEDAANFNPDVDARDYDEVAKSLPVFCVSSRGYQKLRGRLRKEADVPGFQSVEETEVPQLQAHCKKLTEVSREANSRRFLNSLSQLLNSLRLWSSPDGDGSHLTDGEKTKQNTMVQNKIQKLESVLEKHARSVHQQIREEFDDNVFDASENALTPAAVAANKTVLRWGAPVDRSDRTAGGYYWSTYKAICRRNGLYSNSQGHHDWNAELIEPIIKAIASGWEKTFSRRINSLLQGAASDAGRLLKSFHDDIEREASQNGPVAGLHLLSHQLRNYQALLKDVCNENLATTVAQAKEINRMFQPVIATALEPAYETCVAERGTGSFMRMKAAMVTHVEQARWTMFRDSTDTVKRAFEEMVEAVEANMLSKNREILSFVKRDYMSALGGSVLVSSRVLPSGHRVARDDVFQKINTGEVAFKRLADPHFGEDDLEPEQDDEGKVGDEDKPAVPESASTELSEEPTKSANIGATKLPDTAVLDLPIKEAHEESFVSPADEDQVPPPVPQKKPDKNKNVIFMDPIQLRRQLPIVPRWQYDDMYALIPRHMDREPVPLDLLQMLSDKTMVVKDMQAVSLTPEATAKDPVRHQPIEPDVWAESNRTVDFKPS</sequence>
<accession>A0AAN4PIL3</accession>
<feature type="region of interest" description="Disordered" evidence="2">
    <location>
        <begin position="145"/>
        <end position="175"/>
    </location>
</feature>
<feature type="coiled-coil region" evidence="1">
    <location>
        <begin position="731"/>
        <end position="758"/>
    </location>
</feature>
<dbReference type="Pfam" id="PF24564">
    <property type="entry name" value="DUF7605"/>
    <property type="match status" value="1"/>
</dbReference>
<reference evidence="5 6" key="1">
    <citation type="submission" date="2015-11" db="EMBL/GenBank/DDBJ databases">
        <title>Aspergillus lentulus strain IFM 54703T.</title>
        <authorList>
            <person name="Kusuya Y."/>
            <person name="Sakai K."/>
            <person name="Kamei K."/>
            <person name="Takahashi H."/>
            <person name="Yaguchi T."/>
        </authorList>
    </citation>
    <scope>NUCLEOTIDE SEQUENCE [LARGE SCALE GENOMIC DNA]</scope>
    <source>
        <strain evidence="5 6">IFM 54703</strain>
    </source>
</reference>
<keyword evidence="1" id="KW-0175">Coiled coil</keyword>
<dbReference type="InterPro" id="IPR045063">
    <property type="entry name" value="Dynamin_N"/>
</dbReference>
<dbReference type="SUPFAM" id="SSF52540">
    <property type="entry name" value="P-loop containing nucleoside triphosphate hydrolases"/>
    <property type="match status" value="1"/>
</dbReference>
<evidence type="ECO:0000313" key="6">
    <source>
        <dbReference type="Proteomes" id="UP000051487"/>
    </source>
</evidence>
<feature type="region of interest" description="Disordered" evidence="2">
    <location>
        <begin position="1353"/>
        <end position="1402"/>
    </location>
</feature>
<evidence type="ECO:0000256" key="1">
    <source>
        <dbReference type="SAM" id="Coils"/>
    </source>
</evidence>
<feature type="region of interest" description="Disordered" evidence="2">
    <location>
        <begin position="1507"/>
        <end position="1536"/>
    </location>
</feature>
<feature type="compositionally biased region" description="Basic and acidic residues" evidence="2">
    <location>
        <begin position="1369"/>
        <end position="1379"/>
    </location>
</feature>
<feature type="region of interest" description="Disordered" evidence="2">
    <location>
        <begin position="1420"/>
        <end position="1442"/>
    </location>
</feature>
<dbReference type="EMBL" id="BCLY01000004">
    <property type="protein sequence ID" value="GAQ05350.1"/>
    <property type="molecule type" value="Genomic_DNA"/>
</dbReference>
<dbReference type="PANTHER" id="PTHR36681:SF3">
    <property type="entry name" value="NUCLEAR GTPASE, GERMINAL CENTER-ASSOCIATED, TANDEM DUPLICATE 3"/>
    <property type="match status" value="1"/>
</dbReference>
<feature type="compositionally biased region" description="Acidic residues" evidence="2">
    <location>
        <begin position="832"/>
        <end position="841"/>
    </location>
</feature>
<evidence type="ECO:0008006" key="7">
    <source>
        <dbReference type="Google" id="ProtNLM"/>
    </source>
</evidence>
<dbReference type="InterPro" id="IPR027417">
    <property type="entry name" value="P-loop_NTPase"/>
</dbReference>
<evidence type="ECO:0000259" key="4">
    <source>
        <dbReference type="Pfam" id="PF24564"/>
    </source>
</evidence>
<feature type="region of interest" description="Disordered" evidence="2">
    <location>
        <begin position="780"/>
        <end position="862"/>
    </location>
</feature>
<proteinExistence type="predicted"/>
<dbReference type="Proteomes" id="UP000051487">
    <property type="component" value="Unassembled WGS sequence"/>
</dbReference>
<gene>
    <name evidence="5" type="ORF">ALT_2671</name>
</gene>
<feature type="domain" description="DUF7605" evidence="4">
    <location>
        <begin position="1097"/>
        <end position="1271"/>
    </location>
</feature>
<feature type="compositionally biased region" description="Basic and acidic residues" evidence="2">
    <location>
        <begin position="852"/>
        <end position="862"/>
    </location>
</feature>
<dbReference type="Gene3D" id="3.40.50.300">
    <property type="entry name" value="P-loop containing nucleotide triphosphate hydrolases"/>
    <property type="match status" value="1"/>
</dbReference>
<organism evidence="5 6">
    <name type="scientific">Aspergillus lentulus</name>
    <dbReference type="NCBI Taxonomy" id="293939"/>
    <lineage>
        <taxon>Eukaryota</taxon>
        <taxon>Fungi</taxon>
        <taxon>Dikarya</taxon>
        <taxon>Ascomycota</taxon>
        <taxon>Pezizomycotina</taxon>
        <taxon>Eurotiomycetes</taxon>
        <taxon>Eurotiomycetidae</taxon>
        <taxon>Eurotiales</taxon>
        <taxon>Aspergillaceae</taxon>
        <taxon>Aspergillus</taxon>
        <taxon>Aspergillus subgen. Fumigati</taxon>
    </lineage>
</organism>
<feature type="domain" description="Dynamin N-terminal" evidence="3">
    <location>
        <begin position="444"/>
        <end position="680"/>
    </location>
</feature>
<name>A0AAN4PIL3_ASPLE</name>
<evidence type="ECO:0000259" key="3">
    <source>
        <dbReference type="Pfam" id="PF00350"/>
    </source>
</evidence>
<evidence type="ECO:0000256" key="2">
    <source>
        <dbReference type="SAM" id="MobiDB-lite"/>
    </source>
</evidence>
<protein>
    <recommendedName>
        <fullName evidence="7">Nuclear GTPase SLIP-GC</fullName>
    </recommendedName>
</protein>
<feature type="compositionally biased region" description="Basic and acidic residues" evidence="2">
    <location>
        <begin position="1509"/>
        <end position="1519"/>
    </location>
</feature>
<dbReference type="Pfam" id="PF00350">
    <property type="entry name" value="Dynamin_N"/>
    <property type="match status" value="1"/>
</dbReference>
<dbReference type="InterPro" id="IPR056024">
    <property type="entry name" value="DUF7605"/>
</dbReference>